<accession>A0A4Q8QDT4</accession>
<dbReference type="InterPro" id="IPR010466">
    <property type="entry name" value="DUF1058"/>
</dbReference>
<keyword evidence="4" id="KW-0812">Transmembrane</keyword>
<dbReference type="InterPro" id="IPR011990">
    <property type="entry name" value="TPR-like_helical_dom_sf"/>
</dbReference>
<dbReference type="AlphaFoldDB" id="A0A4Q8QDT4"/>
<keyword evidence="5" id="KW-0732">Signal</keyword>
<evidence type="ECO:0000256" key="1">
    <source>
        <dbReference type="ARBA" id="ARBA00022737"/>
    </source>
</evidence>
<organism evidence="6 7">
    <name type="scientific">Flagellimonas allohymeniacidonis</name>
    <dbReference type="NCBI Taxonomy" id="2517819"/>
    <lineage>
        <taxon>Bacteria</taxon>
        <taxon>Pseudomonadati</taxon>
        <taxon>Bacteroidota</taxon>
        <taxon>Flavobacteriia</taxon>
        <taxon>Flavobacteriales</taxon>
        <taxon>Flavobacteriaceae</taxon>
        <taxon>Flagellimonas</taxon>
    </lineage>
</organism>
<dbReference type="PROSITE" id="PS50005">
    <property type="entry name" value="TPR"/>
    <property type="match status" value="1"/>
</dbReference>
<feature type="transmembrane region" description="Helical" evidence="4">
    <location>
        <begin position="131"/>
        <end position="152"/>
    </location>
</feature>
<comment type="caution">
    <text evidence="6">The sequence shown here is derived from an EMBL/GenBank/DDBJ whole genome shotgun (WGS) entry which is preliminary data.</text>
</comment>
<dbReference type="OrthoDB" id="9776208at2"/>
<evidence type="ECO:0000313" key="7">
    <source>
        <dbReference type="Proteomes" id="UP000291981"/>
    </source>
</evidence>
<evidence type="ECO:0000313" key="6">
    <source>
        <dbReference type="EMBL" id="TAI47727.1"/>
    </source>
</evidence>
<keyword evidence="4" id="KW-0472">Membrane</keyword>
<dbReference type="InterPro" id="IPR013105">
    <property type="entry name" value="TPR_2"/>
</dbReference>
<sequence>MRISAVALLLVLSIASMGYSQNSKLFSEATEFYNKGEYSKAIENYEQIIANGQHSAELYFNLGNCHYKLNAIGPSIYYYEKALLLKPGDGEILSNLKYAQNMRLDAVEEMPRSVLTKLYDSLVNALSHDQWAYLAIILMMLFVLFYLAYYFLRPAGKKRMAFITSILALFLGLTATVMAYLQYQAVKNDNPAIVFSKEVRITSEPNTNSEAVFILHEGTKVSILDGLDDWRKIRIADGQTGWLKIENIKPLKDF</sequence>
<keyword evidence="2 3" id="KW-0802">TPR repeat</keyword>
<gene>
    <name evidence="6" type="ORF">EW142_13790</name>
</gene>
<keyword evidence="1" id="KW-0677">Repeat</keyword>
<dbReference type="InterPro" id="IPR019734">
    <property type="entry name" value="TPR_rpt"/>
</dbReference>
<dbReference type="SMART" id="SM00028">
    <property type="entry name" value="TPR"/>
    <property type="match status" value="2"/>
</dbReference>
<dbReference type="Pfam" id="PF07719">
    <property type="entry name" value="TPR_2"/>
    <property type="match status" value="1"/>
</dbReference>
<dbReference type="Proteomes" id="UP000291981">
    <property type="component" value="Unassembled WGS sequence"/>
</dbReference>
<keyword evidence="4" id="KW-1133">Transmembrane helix</keyword>
<reference evidence="6 7" key="1">
    <citation type="submission" date="2019-02" db="EMBL/GenBank/DDBJ databases">
        <title>Draft genome sequence of Muricauda sp. 176CP4-71.</title>
        <authorList>
            <person name="Park J.-S."/>
        </authorList>
    </citation>
    <scope>NUCLEOTIDE SEQUENCE [LARGE SCALE GENOMIC DNA]</scope>
    <source>
        <strain evidence="6 7">176CP4-71</strain>
    </source>
</reference>
<evidence type="ECO:0000256" key="2">
    <source>
        <dbReference type="ARBA" id="ARBA00022803"/>
    </source>
</evidence>
<feature type="chain" id="PRO_5020241614" evidence="5">
    <location>
        <begin position="19"/>
        <end position="254"/>
    </location>
</feature>
<feature type="signal peptide" evidence="5">
    <location>
        <begin position="1"/>
        <end position="18"/>
    </location>
</feature>
<evidence type="ECO:0000256" key="3">
    <source>
        <dbReference type="PROSITE-ProRule" id="PRU00339"/>
    </source>
</evidence>
<evidence type="ECO:0000256" key="4">
    <source>
        <dbReference type="SAM" id="Phobius"/>
    </source>
</evidence>
<name>A0A4Q8QDT4_9FLAO</name>
<dbReference type="Gene3D" id="2.30.30.40">
    <property type="entry name" value="SH3 Domains"/>
    <property type="match status" value="1"/>
</dbReference>
<feature type="transmembrane region" description="Helical" evidence="4">
    <location>
        <begin position="161"/>
        <end position="181"/>
    </location>
</feature>
<dbReference type="EMBL" id="SGIU01000002">
    <property type="protein sequence ID" value="TAI47727.1"/>
    <property type="molecule type" value="Genomic_DNA"/>
</dbReference>
<dbReference type="Pfam" id="PF06347">
    <property type="entry name" value="SH3_4"/>
    <property type="match status" value="1"/>
</dbReference>
<keyword evidence="7" id="KW-1185">Reference proteome</keyword>
<dbReference type="SUPFAM" id="SSF48452">
    <property type="entry name" value="TPR-like"/>
    <property type="match status" value="1"/>
</dbReference>
<evidence type="ECO:0000256" key="5">
    <source>
        <dbReference type="SAM" id="SignalP"/>
    </source>
</evidence>
<proteinExistence type="predicted"/>
<protein>
    <submittedName>
        <fullName evidence="6">Ion channel protein</fullName>
    </submittedName>
</protein>
<dbReference type="Gene3D" id="1.25.40.10">
    <property type="entry name" value="Tetratricopeptide repeat domain"/>
    <property type="match status" value="1"/>
</dbReference>
<dbReference type="RefSeq" id="WP_130614788.1">
    <property type="nucleotide sequence ID" value="NZ_SGIU01000002.1"/>
</dbReference>
<feature type="repeat" description="TPR" evidence="3">
    <location>
        <begin position="56"/>
        <end position="89"/>
    </location>
</feature>